<dbReference type="Pfam" id="PF20150">
    <property type="entry name" value="2EXR"/>
    <property type="match status" value="1"/>
</dbReference>
<dbReference type="PANTHER" id="PTHR35910">
    <property type="entry name" value="2EXR DOMAIN-CONTAINING PROTEIN"/>
    <property type="match status" value="1"/>
</dbReference>
<organism evidence="3 4">
    <name type="scientific">Mollisia scopiformis</name>
    <name type="common">Conifer needle endophyte fungus</name>
    <name type="synonym">Phialocephala scopiformis</name>
    <dbReference type="NCBI Taxonomy" id="149040"/>
    <lineage>
        <taxon>Eukaryota</taxon>
        <taxon>Fungi</taxon>
        <taxon>Dikarya</taxon>
        <taxon>Ascomycota</taxon>
        <taxon>Pezizomycotina</taxon>
        <taxon>Leotiomycetes</taxon>
        <taxon>Helotiales</taxon>
        <taxon>Mollisiaceae</taxon>
        <taxon>Mollisia</taxon>
    </lineage>
</organism>
<feature type="compositionally biased region" description="Low complexity" evidence="1">
    <location>
        <begin position="229"/>
        <end position="243"/>
    </location>
</feature>
<evidence type="ECO:0000313" key="3">
    <source>
        <dbReference type="EMBL" id="KUJ15505.1"/>
    </source>
</evidence>
<evidence type="ECO:0000313" key="4">
    <source>
        <dbReference type="Proteomes" id="UP000070700"/>
    </source>
</evidence>
<name>A0A194X5P2_MOLSC</name>
<dbReference type="RefSeq" id="XP_018069860.1">
    <property type="nucleotide sequence ID" value="XM_018205102.1"/>
</dbReference>
<keyword evidence="4" id="KW-1185">Reference proteome</keyword>
<accession>A0A194X5P2</accession>
<reference evidence="3 4" key="1">
    <citation type="submission" date="2015-10" db="EMBL/GenBank/DDBJ databases">
        <title>Full genome of DAOMC 229536 Phialocephala scopiformis, a fungal endophyte of spruce producing the potent anti-insectan compound rugulosin.</title>
        <authorList>
            <consortium name="DOE Joint Genome Institute"/>
            <person name="Walker A.K."/>
            <person name="Frasz S.L."/>
            <person name="Seifert K.A."/>
            <person name="Miller J.D."/>
            <person name="Mondo S.J."/>
            <person name="Labutti K."/>
            <person name="Lipzen A."/>
            <person name="Dockter R."/>
            <person name="Kennedy M."/>
            <person name="Grigoriev I.V."/>
            <person name="Spatafora J.W."/>
        </authorList>
    </citation>
    <scope>NUCLEOTIDE SEQUENCE [LARGE SCALE GENOMIC DNA]</scope>
    <source>
        <strain evidence="3 4">CBS 120377</strain>
    </source>
</reference>
<dbReference type="KEGG" id="psco:LY89DRAFT_114820"/>
<dbReference type="GeneID" id="28814828"/>
<feature type="region of interest" description="Disordered" evidence="1">
    <location>
        <begin position="223"/>
        <end position="260"/>
    </location>
</feature>
<dbReference type="AlphaFoldDB" id="A0A194X5P2"/>
<proteinExistence type="predicted"/>
<dbReference type="InterPro" id="IPR045518">
    <property type="entry name" value="2EXR"/>
</dbReference>
<dbReference type="EMBL" id="KQ947418">
    <property type="protein sequence ID" value="KUJ15505.1"/>
    <property type="molecule type" value="Genomic_DNA"/>
</dbReference>
<sequence>MAPKKFNRHFEKLPKELQLRIWVLSMEPRIIRAKWETVIIDDNYKAIYRLSCGPVPKILHICRESRAEALKHYTPIKSRGAHLEQAEKRCIKDNENSIYMNFDIDTLYFVDFPDTNSFLSWIRRVPREPKPKNNAKLLAEGDENGKVQKPQKVVKHIAFHRHLPMRWSTLQSKVDVWYGMAIKNPGLETIKIVMDGSSFEKTEKPHTFSFKKAPTMVWRKQTRKPLSVGGQPAGSQAPAARPSTARTDSSKTASKEVGVKKPAALRNGNWVPVPYRAKVDALLDGFWEKSETHGTALGKTFREWRMTEEGKLWVAPRFEVMSISINPKKNVRGG</sequence>
<gene>
    <name evidence="3" type="ORF">LY89DRAFT_114820</name>
</gene>
<protein>
    <recommendedName>
        <fullName evidence="2">2EXR domain-containing protein</fullName>
    </recommendedName>
</protein>
<dbReference type="OrthoDB" id="3492486at2759"/>
<evidence type="ECO:0000259" key="2">
    <source>
        <dbReference type="Pfam" id="PF20150"/>
    </source>
</evidence>
<feature type="domain" description="2EXR" evidence="2">
    <location>
        <begin position="9"/>
        <end position="107"/>
    </location>
</feature>
<dbReference type="InParanoid" id="A0A194X5P2"/>
<dbReference type="PANTHER" id="PTHR35910:SF6">
    <property type="entry name" value="2EXR DOMAIN-CONTAINING PROTEIN"/>
    <property type="match status" value="1"/>
</dbReference>
<evidence type="ECO:0000256" key="1">
    <source>
        <dbReference type="SAM" id="MobiDB-lite"/>
    </source>
</evidence>
<dbReference type="Proteomes" id="UP000070700">
    <property type="component" value="Unassembled WGS sequence"/>
</dbReference>